<dbReference type="EMBL" id="CP029487">
    <property type="protein sequence ID" value="QCT70669.1"/>
    <property type="molecule type" value="Genomic_DNA"/>
</dbReference>
<evidence type="ECO:0000256" key="4">
    <source>
        <dbReference type="ARBA" id="ARBA00022490"/>
    </source>
</evidence>
<dbReference type="InterPro" id="IPR001816">
    <property type="entry name" value="Transl_elong_EFTs/EF1B"/>
</dbReference>
<dbReference type="PROSITE" id="PS01126">
    <property type="entry name" value="EF_TS_1"/>
    <property type="match status" value="1"/>
</dbReference>
<evidence type="ECO:0000256" key="7">
    <source>
        <dbReference type="ARBA" id="ARBA00025453"/>
    </source>
</evidence>
<comment type="subcellular location">
    <subcellularLocation>
        <location evidence="1 8 10">Cytoplasm</location>
    </subcellularLocation>
</comment>
<dbReference type="CDD" id="cd14275">
    <property type="entry name" value="UBA_EF-Ts"/>
    <property type="match status" value="1"/>
</dbReference>
<dbReference type="GO" id="GO:0003746">
    <property type="term" value="F:translation elongation factor activity"/>
    <property type="evidence" value="ECO:0007669"/>
    <property type="project" value="UniProtKB-UniRule"/>
</dbReference>
<gene>
    <name evidence="8 12" type="primary">tsf</name>
    <name evidence="12" type="ORF">CPZ25_004780</name>
</gene>
<comment type="similarity">
    <text evidence="2 8 9">Belongs to the EF-Ts family.</text>
</comment>
<evidence type="ECO:0000256" key="2">
    <source>
        <dbReference type="ARBA" id="ARBA00005532"/>
    </source>
</evidence>
<dbReference type="PANTHER" id="PTHR11741:SF0">
    <property type="entry name" value="ELONGATION FACTOR TS, MITOCHONDRIAL"/>
    <property type="match status" value="1"/>
</dbReference>
<dbReference type="Proteomes" id="UP000218387">
    <property type="component" value="Chromosome"/>
</dbReference>
<dbReference type="SUPFAM" id="SSF54713">
    <property type="entry name" value="Elongation factor Ts (EF-Ts), dimerisation domain"/>
    <property type="match status" value="1"/>
</dbReference>
<evidence type="ECO:0000256" key="10">
    <source>
        <dbReference type="RuleBase" id="RU000643"/>
    </source>
</evidence>
<evidence type="ECO:0000256" key="1">
    <source>
        <dbReference type="ARBA" id="ARBA00004496"/>
    </source>
</evidence>
<dbReference type="KEGG" id="emt:CPZ25_004780"/>
<dbReference type="Gene3D" id="3.30.479.20">
    <property type="entry name" value="Elongation factor Ts, dimerisation domain"/>
    <property type="match status" value="1"/>
</dbReference>
<keyword evidence="5 8" id="KW-0251">Elongation factor</keyword>
<dbReference type="InterPro" id="IPR018101">
    <property type="entry name" value="Transl_elong_Ts_CS"/>
</dbReference>
<dbReference type="FunFam" id="1.10.8.10:FF:000001">
    <property type="entry name" value="Elongation factor Ts"/>
    <property type="match status" value="1"/>
</dbReference>
<dbReference type="Gene3D" id="1.10.8.10">
    <property type="entry name" value="DNA helicase RuvA subunit, C-terminal domain"/>
    <property type="match status" value="1"/>
</dbReference>
<dbReference type="PROSITE" id="PS01127">
    <property type="entry name" value="EF_TS_2"/>
    <property type="match status" value="1"/>
</dbReference>
<dbReference type="Pfam" id="PF00889">
    <property type="entry name" value="EF_TS"/>
    <property type="match status" value="1"/>
</dbReference>
<protein>
    <recommendedName>
        <fullName evidence="3 8">Elongation factor Ts</fullName>
        <shortName evidence="8">EF-Ts</shortName>
    </recommendedName>
</protein>
<dbReference type="InterPro" id="IPR036402">
    <property type="entry name" value="EF-Ts_dimer_sf"/>
</dbReference>
<keyword evidence="6 8" id="KW-0648">Protein biosynthesis</keyword>
<evidence type="ECO:0000256" key="8">
    <source>
        <dbReference type="HAMAP-Rule" id="MF_00050"/>
    </source>
</evidence>
<dbReference type="NCBIfam" id="TIGR00116">
    <property type="entry name" value="tsf"/>
    <property type="match status" value="2"/>
</dbReference>
<feature type="domain" description="Translation elongation factor EFTs/EF1B dimerisation" evidence="11">
    <location>
        <begin position="48"/>
        <end position="195"/>
    </location>
</feature>
<evidence type="ECO:0000313" key="13">
    <source>
        <dbReference type="Proteomes" id="UP000218387"/>
    </source>
</evidence>
<evidence type="ECO:0000256" key="5">
    <source>
        <dbReference type="ARBA" id="ARBA00022768"/>
    </source>
</evidence>
<keyword evidence="13" id="KW-1185">Reference proteome</keyword>
<accession>A0A2A5TA19</accession>
<proteinExistence type="inferred from homology"/>
<evidence type="ECO:0000256" key="3">
    <source>
        <dbReference type="ARBA" id="ARBA00016956"/>
    </source>
</evidence>
<evidence type="ECO:0000259" key="11">
    <source>
        <dbReference type="Pfam" id="PF00889"/>
    </source>
</evidence>
<evidence type="ECO:0000256" key="6">
    <source>
        <dbReference type="ARBA" id="ARBA00022917"/>
    </source>
</evidence>
<comment type="function">
    <text evidence="7 8 9">Associates with the EF-Tu.GDP complex and induces the exchange of GDP to GTP. It remains bound to the aminoacyl-tRNA.EF-Tu.GTP complex up to the GTP hydrolysis stage on the ribosome.</text>
</comment>
<dbReference type="FunFam" id="1.10.286.20:FF:000003">
    <property type="entry name" value="Elongation factor Ts"/>
    <property type="match status" value="1"/>
</dbReference>
<dbReference type="RefSeq" id="WP_074617316.1">
    <property type="nucleotide sequence ID" value="NZ_CABJDW020000008.1"/>
</dbReference>
<dbReference type="InterPro" id="IPR014039">
    <property type="entry name" value="Transl_elong_EFTs/EF1B_dimer"/>
</dbReference>
<evidence type="ECO:0000313" key="12">
    <source>
        <dbReference type="EMBL" id="QCT70669.1"/>
    </source>
</evidence>
<keyword evidence="4 8" id="KW-0963">Cytoplasm</keyword>
<evidence type="ECO:0000256" key="9">
    <source>
        <dbReference type="RuleBase" id="RU000642"/>
    </source>
</evidence>
<reference evidence="12 13" key="1">
    <citation type="submission" date="2018-05" db="EMBL/GenBank/DDBJ databases">
        <title>Genome comparison of Eubacterium sp.</title>
        <authorList>
            <person name="Feng Y."/>
            <person name="Sanchez-Andrea I."/>
            <person name="Stams A.J.M."/>
            <person name="De Vos W.M."/>
        </authorList>
    </citation>
    <scope>NUCLEOTIDE SEQUENCE [LARGE SCALE GENOMIC DNA]</scope>
    <source>
        <strain evidence="12 13">YI</strain>
    </source>
</reference>
<dbReference type="Gene3D" id="1.10.286.20">
    <property type="match status" value="1"/>
</dbReference>
<name>A0A2A5TA19_EUBML</name>
<dbReference type="PANTHER" id="PTHR11741">
    <property type="entry name" value="ELONGATION FACTOR TS"/>
    <property type="match status" value="1"/>
</dbReference>
<feature type="region of interest" description="Involved in Mg(2+) ion dislocation from EF-Tu" evidence="8">
    <location>
        <begin position="79"/>
        <end position="82"/>
    </location>
</feature>
<dbReference type="SUPFAM" id="SSF46934">
    <property type="entry name" value="UBA-like"/>
    <property type="match status" value="1"/>
</dbReference>
<dbReference type="AlphaFoldDB" id="A0A2A5TA19"/>
<dbReference type="GO" id="GO:0005737">
    <property type="term" value="C:cytoplasm"/>
    <property type="evidence" value="ECO:0007669"/>
    <property type="project" value="UniProtKB-SubCell"/>
</dbReference>
<dbReference type="InterPro" id="IPR009060">
    <property type="entry name" value="UBA-like_sf"/>
</dbReference>
<sequence length="213" mass="23701">MDAKLVKELREKSGAGMMDCKKALVATDGDIQKAMEYLREQGLAATTKKAGRVAAEGVVESYIHMGGKIGVLVEINCETDFVAKTDGFKAFAKDVAMHIAAANPTYVSKEEVPEAEVEHEKEILKHQALNEGKPEKIVDKMVEGRIGKFYKEICLLEQPFVKNPDITIEDLVKEQIMAIGENVKIRRFARFQLGEGIEKKQENFAEEVAAQMK</sequence>
<organism evidence="12 13">
    <name type="scientific">Eubacterium maltosivorans</name>
    <dbReference type="NCBI Taxonomy" id="2041044"/>
    <lineage>
        <taxon>Bacteria</taxon>
        <taxon>Bacillati</taxon>
        <taxon>Bacillota</taxon>
        <taxon>Clostridia</taxon>
        <taxon>Eubacteriales</taxon>
        <taxon>Eubacteriaceae</taxon>
        <taxon>Eubacterium</taxon>
    </lineage>
</organism>
<dbReference type="HAMAP" id="MF_00050">
    <property type="entry name" value="EF_Ts"/>
    <property type="match status" value="1"/>
</dbReference>